<dbReference type="GO" id="GO:0006353">
    <property type="term" value="P:DNA-templated transcription termination"/>
    <property type="evidence" value="ECO:0007669"/>
    <property type="project" value="UniProtKB-KW"/>
</dbReference>
<name>A0A9P6UFJ8_9FUNG</name>
<keyword evidence="11" id="KW-0175">Coiled coil</keyword>
<dbReference type="OrthoDB" id="372487at2759"/>
<reference evidence="19" key="1">
    <citation type="journal article" date="2020" name="Fungal Divers.">
        <title>Resolving the Mortierellaceae phylogeny through synthesis of multi-gene phylogenetics and phylogenomics.</title>
        <authorList>
            <person name="Vandepol N."/>
            <person name="Liber J."/>
            <person name="Desiro A."/>
            <person name="Na H."/>
            <person name="Kennedy M."/>
            <person name="Barry K."/>
            <person name="Grigoriev I.V."/>
            <person name="Miller A.N."/>
            <person name="O'Donnell K."/>
            <person name="Stajich J.E."/>
            <person name="Bonito G."/>
        </authorList>
    </citation>
    <scope>NUCLEOTIDE SEQUENCE</scope>
    <source>
        <strain evidence="19">NVP60</strain>
    </source>
</reference>
<evidence type="ECO:0000256" key="7">
    <source>
        <dbReference type="ARBA" id="ARBA00022722"/>
    </source>
</evidence>
<evidence type="ECO:0000256" key="14">
    <source>
        <dbReference type="ARBA" id="ARBA00046137"/>
    </source>
</evidence>
<keyword evidence="8" id="KW-0378">Hydrolase</keyword>
<keyword evidence="13" id="KW-0539">Nucleus</keyword>
<keyword evidence="16" id="KW-0863">Zinc-finger</keyword>
<dbReference type="PANTHER" id="PTHR12341:SF41">
    <property type="entry name" value="5'-3' EXORIBONUCLEASE 2"/>
    <property type="match status" value="1"/>
</dbReference>
<dbReference type="Pfam" id="PF00098">
    <property type="entry name" value="zf-CCHC"/>
    <property type="match status" value="1"/>
</dbReference>
<dbReference type="Pfam" id="PF17846">
    <property type="entry name" value="XRN_M"/>
    <property type="match status" value="2"/>
</dbReference>
<feature type="compositionally biased region" description="Gly residues" evidence="17">
    <location>
        <begin position="928"/>
        <end position="952"/>
    </location>
</feature>
<feature type="compositionally biased region" description="Basic and acidic residues" evidence="17">
    <location>
        <begin position="518"/>
        <end position="575"/>
    </location>
</feature>
<evidence type="ECO:0000256" key="6">
    <source>
        <dbReference type="ARBA" id="ARBA00022664"/>
    </source>
</evidence>
<dbReference type="GO" id="GO:0004534">
    <property type="term" value="F:5'-3' RNA exonuclease activity"/>
    <property type="evidence" value="ECO:0007669"/>
    <property type="project" value="InterPro"/>
</dbReference>
<gene>
    <name evidence="19" type="primary">RAT1</name>
    <name evidence="19" type="ORF">BGZ97_006675</name>
</gene>
<dbReference type="GO" id="GO:0006397">
    <property type="term" value="P:mRNA processing"/>
    <property type="evidence" value="ECO:0007669"/>
    <property type="project" value="UniProtKB-KW"/>
</dbReference>
<dbReference type="InterPro" id="IPR041412">
    <property type="entry name" value="Xrn1_helical"/>
</dbReference>
<dbReference type="Proteomes" id="UP000823405">
    <property type="component" value="Unassembled WGS sequence"/>
</dbReference>
<comment type="function">
    <text evidence="14">Possesses 5'-&gt;3' exoribonuclease activity. Required for the processing of nuclear mRNA and rRNA precursors. May promote the termination of transcription by RNA polymerase II. Essential for vegetative cell growth and chromosome segregation.</text>
</comment>
<dbReference type="EMBL" id="JAAAIN010002962">
    <property type="protein sequence ID" value="KAG0288773.1"/>
    <property type="molecule type" value="Genomic_DNA"/>
</dbReference>
<evidence type="ECO:0000256" key="3">
    <source>
        <dbReference type="ARBA" id="ARBA00013845"/>
    </source>
</evidence>
<dbReference type="CDD" id="cd18673">
    <property type="entry name" value="PIN_XRN1-2-like"/>
    <property type="match status" value="1"/>
</dbReference>
<keyword evidence="20" id="KW-1185">Reference proteome</keyword>
<dbReference type="InterPro" id="IPR036875">
    <property type="entry name" value="Znf_CCHC_sf"/>
</dbReference>
<feature type="compositionally biased region" description="Gly residues" evidence="17">
    <location>
        <begin position="1044"/>
        <end position="1058"/>
    </location>
</feature>
<feature type="compositionally biased region" description="Basic and acidic residues" evidence="17">
    <location>
        <begin position="121"/>
        <end position="131"/>
    </location>
</feature>
<feature type="compositionally biased region" description="Gly residues" evidence="17">
    <location>
        <begin position="1008"/>
        <end position="1019"/>
    </location>
</feature>
<feature type="compositionally biased region" description="Low complexity" evidence="17">
    <location>
        <begin position="507"/>
        <end position="517"/>
    </location>
</feature>
<feature type="region of interest" description="Disordered" evidence="17">
    <location>
        <begin position="502"/>
        <end position="640"/>
    </location>
</feature>
<feature type="compositionally biased region" description="Acidic residues" evidence="17">
    <location>
        <begin position="597"/>
        <end position="616"/>
    </location>
</feature>
<dbReference type="Gene3D" id="3.40.50.12390">
    <property type="match status" value="2"/>
</dbReference>
<accession>A0A9P6UFJ8</accession>
<dbReference type="GO" id="GO:0008270">
    <property type="term" value="F:zinc ion binding"/>
    <property type="evidence" value="ECO:0007669"/>
    <property type="project" value="UniProtKB-KW"/>
</dbReference>
<dbReference type="PIRSF" id="PIRSF037239">
    <property type="entry name" value="Exonuclease_Xrn2"/>
    <property type="match status" value="1"/>
</dbReference>
<comment type="similarity">
    <text evidence="2">Belongs to the 5'-3' exonuclease family. XRN2/RAT1 subfamily.</text>
</comment>
<dbReference type="SUPFAM" id="SSF57756">
    <property type="entry name" value="Retrovirus zinc finger-like domains"/>
    <property type="match status" value="1"/>
</dbReference>
<feature type="compositionally biased region" description="Gly residues" evidence="17">
    <location>
        <begin position="1068"/>
        <end position="1092"/>
    </location>
</feature>
<evidence type="ECO:0000256" key="13">
    <source>
        <dbReference type="ARBA" id="ARBA00023242"/>
    </source>
</evidence>
<evidence type="ECO:0000256" key="2">
    <source>
        <dbReference type="ARBA" id="ARBA00006994"/>
    </source>
</evidence>
<keyword evidence="6" id="KW-0507">mRNA processing</keyword>
<dbReference type="GO" id="GO:0005634">
    <property type="term" value="C:nucleus"/>
    <property type="evidence" value="ECO:0007669"/>
    <property type="project" value="UniProtKB-SubCell"/>
</dbReference>
<protein>
    <recommendedName>
        <fullName evidence="3">5'-3' exoribonuclease 2</fullName>
    </recommendedName>
</protein>
<feature type="region of interest" description="Disordered" evidence="17">
    <location>
        <begin position="1239"/>
        <end position="1283"/>
    </location>
</feature>
<keyword evidence="16" id="KW-0479">Metal-binding</keyword>
<keyword evidence="4" id="KW-0806">Transcription termination</keyword>
<feature type="compositionally biased region" description="Gly residues" evidence="17">
    <location>
        <begin position="1155"/>
        <end position="1176"/>
    </location>
</feature>
<dbReference type="Gene3D" id="4.10.60.10">
    <property type="entry name" value="Zinc finger, CCHC-type"/>
    <property type="match status" value="1"/>
</dbReference>
<dbReference type="FunFam" id="1.25.40.1050:FF:000002">
    <property type="entry name" value="5'-3' exoribonuclease"/>
    <property type="match status" value="1"/>
</dbReference>
<sequence length="1283" mass="141035">MGVPALFRWLANKYPKITTNVVEEQPKEINGVVVPIDITQPNPNNEENDYLYLDMNNIIHPCCKPEGKPPPANEEEMMVAIFAYIERIVNMVRPRKLLYMAVDGVAPRAKMNQQRSRRFRTAQEAKEKAASEEAAWEELTPELKAQRPDHDKEQKFDSNCITPGTPFMVNLGKTLRFWVAKKLNEDPGWMNMKVILSDGSVPGEGEHKMMNFIRSQRSAPHHNPNTSHVIYGLDADLIMLALGTHEPYFKVLREDVFFQEGSSKNKCFLCNQTGHMAAQCQGKAKVKSGDFDEKAPPVTEKPYIYLNVSILREYLEVELKVENLPFEWDIEQAIDDWVFLCFFVGNDFLPHLPSLETREGAIDVLIEIWKQVLPLMGGYMTHNGDVNLKRAQFLMTELGKKEDGIFQERREKEERRAKNNKRRKIEDEARAMYASQQGGAALSQNKVWEMPAVAVKGLSNKAEAEKEVAALNKKIMEEKVQRRTITNHAAAAMLKADLAKNDEPAEAAEATSAADAAEAPKEEATEGEKQEATEGEKQEATEGEKQEAENADEKMEAESTEEKKEPESAEVKSAEEASSPLDTEMTETNPRKRSIAEVEDNEDEASIEEEDEDDTEAAATPTPIPAAIAKKKAVSNDEEPEDNVRLWEPEYKERYYRNKFHIELSDTEARKAIVKSYIEGCCWVMKYYMQGCPSWQWYYPYHFSPFASDFVDIGDIEVTFEVGQPFHPIEQLMGVLPAASKQHIPPVFHPLMCDEDSPIIDFYPEHFEMDLNGKKFAWQGVALLPFLDPKRLLDAMAPLYPKLTEDEVERNKFGQEVLFVSEKSKLYDPLCDKLYSSRSEGEEYDLEYKKSGRLLGLAKRDPSCIPRSSFPSPLVDYGLEDIPVDKSISVIFTNPKSPAGYIHPSLILKGVNFPKRVLSGDDIQWIRNGGGTQRGGGRGGRGGFRGGRGGYNHRGQSNGQYGGGFDRNARGGSASFRGRGGFTADNRGASDRTYPGQSYDRSYNNNQGGQGGGYGGYNGGPNHDGSRFPRQDPYQGYDSRPGHVGYGGGRGGRGGYGDSGHRGSSHGSRGGHGGYGGGHQGQGYGNQGGYDNGGHSSHNGGYSGRGNDRGPHPYSNQGGSSRGGHGGHRGNHQGGYQGGQQGGYQSGHQSDYNMNGGGGYGSGGRGGGYGGGGRGGYNSNSGGPGRFPQQQQQQQGYPQQQAPVIPGFAPVNNYGPPAPAYGAPAGGYGGALPPGILPGHGAPAAQAPAQGWYGHANSNNPPAHRGGRGGFNNNLPPFPYPRQ</sequence>
<dbReference type="FunFam" id="3.40.50.12390:FF:000003">
    <property type="entry name" value="5'-3' exoribonuclease"/>
    <property type="match status" value="1"/>
</dbReference>
<evidence type="ECO:0000256" key="10">
    <source>
        <dbReference type="ARBA" id="ARBA00023015"/>
    </source>
</evidence>
<feature type="domain" description="CCHC-type" evidence="18">
    <location>
        <begin position="266"/>
        <end position="280"/>
    </location>
</feature>
<evidence type="ECO:0000256" key="11">
    <source>
        <dbReference type="ARBA" id="ARBA00023054"/>
    </source>
</evidence>
<dbReference type="PANTHER" id="PTHR12341">
    <property type="entry name" value="5'-&gt;3' EXORIBONUCLEASE"/>
    <property type="match status" value="1"/>
</dbReference>
<dbReference type="SMART" id="SM00343">
    <property type="entry name" value="ZnF_C2HC"/>
    <property type="match status" value="1"/>
</dbReference>
<keyword evidence="7" id="KW-0540">Nuclease</keyword>
<evidence type="ECO:0000313" key="19">
    <source>
        <dbReference type="EMBL" id="KAG0288773.1"/>
    </source>
</evidence>
<evidence type="ECO:0000259" key="18">
    <source>
        <dbReference type="PROSITE" id="PS50158"/>
    </source>
</evidence>
<dbReference type="Pfam" id="PF03159">
    <property type="entry name" value="XRN_N"/>
    <property type="match status" value="1"/>
</dbReference>
<feature type="compositionally biased region" description="Low complexity" evidence="17">
    <location>
        <begin position="617"/>
        <end position="628"/>
    </location>
</feature>
<evidence type="ECO:0000256" key="17">
    <source>
        <dbReference type="SAM" id="MobiDB-lite"/>
    </source>
</evidence>
<evidence type="ECO:0000256" key="4">
    <source>
        <dbReference type="ARBA" id="ARBA00022472"/>
    </source>
</evidence>
<dbReference type="GO" id="GO:0003723">
    <property type="term" value="F:RNA binding"/>
    <property type="evidence" value="ECO:0007669"/>
    <property type="project" value="TreeGrafter"/>
</dbReference>
<feature type="region of interest" description="Disordered" evidence="17">
    <location>
        <begin position="113"/>
        <end position="136"/>
    </location>
</feature>
<evidence type="ECO:0000256" key="12">
    <source>
        <dbReference type="ARBA" id="ARBA00023163"/>
    </source>
</evidence>
<feature type="region of interest" description="Disordered" evidence="17">
    <location>
        <begin position="927"/>
        <end position="1211"/>
    </location>
</feature>
<dbReference type="InterPro" id="IPR004859">
    <property type="entry name" value="Xrn1_N"/>
</dbReference>
<evidence type="ECO:0000256" key="15">
    <source>
        <dbReference type="ARBA" id="ARBA00046943"/>
    </source>
</evidence>
<keyword evidence="5" id="KW-0698">rRNA processing</keyword>
<evidence type="ECO:0000256" key="16">
    <source>
        <dbReference type="PROSITE-ProRule" id="PRU00047"/>
    </source>
</evidence>
<dbReference type="FunFam" id="3.40.50.12390:FF:000005">
    <property type="entry name" value="5'-3' exoribonuclease 2"/>
    <property type="match status" value="1"/>
</dbReference>
<feature type="compositionally biased region" description="Low complexity" evidence="17">
    <location>
        <begin position="1177"/>
        <end position="1203"/>
    </location>
</feature>
<evidence type="ECO:0000256" key="1">
    <source>
        <dbReference type="ARBA" id="ARBA00004123"/>
    </source>
</evidence>
<dbReference type="GO" id="GO:0000956">
    <property type="term" value="P:nuclear-transcribed mRNA catabolic process"/>
    <property type="evidence" value="ECO:0007669"/>
    <property type="project" value="TreeGrafter"/>
</dbReference>
<dbReference type="InterPro" id="IPR017151">
    <property type="entry name" value="Xrn2/3/4"/>
</dbReference>
<comment type="subunit">
    <text evidence="15">Interacts with RAI1; the interaction is direct, stabilizes RAT1 protein structure and may stimulate its exoribonuclease activity. The interaction also stimulates RAI1 pyrophosphohydrolase activity, probably by recruiting it to mRNA substrates.</text>
</comment>
<dbReference type="PROSITE" id="PS50158">
    <property type="entry name" value="ZF_CCHC"/>
    <property type="match status" value="1"/>
</dbReference>
<dbReference type="InterPro" id="IPR027073">
    <property type="entry name" value="5_3_exoribonuclease"/>
</dbReference>
<keyword evidence="9" id="KW-0269">Exonuclease</keyword>
<dbReference type="Gene3D" id="1.25.40.1050">
    <property type="match status" value="1"/>
</dbReference>
<evidence type="ECO:0000313" key="20">
    <source>
        <dbReference type="Proteomes" id="UP000823405"/>
    </source>
</evidence>
<dbReference type="InterPro" id="IPR001878">
    <property type="entry name" value="Znf_CCHC"/>
</dbReference>
<keyword evidence="12" id="KW-0804">Transcription</keyword>
<proteinExistence type="inferred from homology"/>
<feature type="compositionally biased region" description="Low complexity" evidence="17">
    <location>
        <begin position="1239"/>
        <end position="1251"/>
    </location>
</feature>
<feature type="compositionally biased region" description="Gly residues" evidence="17">
    <location>
        <begin position="1132"/>
        <end position="1145"/>
    </location>
</feature>
<keyword evidence="10" id="KW-0805">Transcription regulation</keyword>
<comment type="caution">
    <text evidence="19">The sequence shown here is derived from an EMBL/GenBank/DDBJ whole genome shotgun (WGS) entry which is preliminary data.</text>
</comment>
<keyword evidence="16" id="KW-0862">Zinc</keyword>
<dbReference type="GO" id="GO:0006364">
    <property type="term" value="P:rRNA processing"/>
    <property type="evidence" value="ECO:0007669"/>
    <property type="project" value="UniProtKB-KW"/>
</dbReference>
<comment type="subcellular location">
    <subcellularLocation>
        <location evidence="1">Nucleus</location>
    </subcellularLocation>
</comment>
<evidence type="ECO:0000256" key="5">
    <source>
        <dbReference type="ARBA" id="ARBA00022552"/>
    </source>
</evidence>
<evidence type="ECO:0000256" key="9">
    <source>
        <dbReference type="ARBA" id="ARBA00022839"/>
    </source>
</evidence>
<evidence type="ECO:0000256" key="8">
    <source>
        <dbReference type="ARBA" id="ARBA00022801"/>
    </source>
</evidence>
<organism evidence="19 20">
    <name type="scientific">Linnemannia gamsii</name>
    <dbReference type="NCBI Taxonomy" id="64522"/>
    <lineage>
        <taxon>Eukaryota</taxon>
        <taxon>Fungi</taxon>
        <taxon>Fungi incertae sedis</taxon>
        <taxon>Mucoromycota</taxon>
        <taxon>Mortierellomycotina</taxon>
        <taxon>Mortierellomycetes</taxon>
        <taxon>Mortierellales</taxon>
        <taxon>Mortierellaceae</taxon>
        <taxon>Linnemannia</taxon>
    </lineage>
</organism>